<dbReference type="AlphaFoldDB" id="A0A9D4EJI1"/>
<comment type="caution">
    <text evidence="1">The sequence shown here is derived from an EMBL/GenBank/DDBJ whole genome shotgun (WGS) entry which is preliminary data.</text>
</comment>
<dbReference type="EMBL" id="JAIWYP010000008">
    <property type="protein sequence ID" value="KAH3779681.1"/>
    <property type="molecule type" value="Genomic_DNA"/>
</dbReference>
<name>A0A9D4EJI1_DREPO</name>
<evidence type="ECO:0000313" key="1">
    <source>
        <dbReference type="EMBL" id="KAH3779681.1"/>
    </source>
</evidence>
<protein>
    <submittedName>
        <fullName evidence="1">Uncharacterized protein</fullName>
    </submittedName>
</protein>
<keyword evidence="2" id="KW-1185">Reference proteome</keyword>
<organism evidence="1 2">
    <name type="scientific">Dreissena polymorpha</name>
    <name type="common">Zebra mussel</name>
    <name type="synonym">Mytilus polymorpha</name>
    <dbReference type="NCBI Taxonomy" id="45954"/>
    <lineage>
        <taxon>Eukaryota</taxon>
        <taxon>Metazoa</taxon>
        <taxon>Spiralia</taxon>
        <taxon>Lophotrochozoa</taxon>
        <taxon>Mollusca</taxon>
        <taxon>Bivalvia</taxon>
        <taxon>Autobranchia</taxon>
        <taxon>Heteroconchia</taxon>
        <taxon>Euheterodonta</taxon>
        <taxon>Imparidentia</taxon>
        <taxon>Neoheterodontei</taxon>
        <taxon>Myida</taxon>
        <taxon>Dreissenoidea</taxon>
        <taxon>Dreissenidae</taxon>
        <taxon>Dreissena</taxon>
    </lineage>
</organism>
<accession>A0A9D4EJI1</accession>
<reference evidence="1" key="1">
    <citation type="journal article" date="2019" name="bioRxiv">
        <title>The Genome of the Zebra Mussel, Dreissena polymorpha: A Resource for Invasive Species Research.</title>
        <authorList>
            <person name="McCartney M.A."/>
            <person name="Auch B."/>
            <person name="Kono T."/>
            <person name="Mallez S."/>
            <person name="Zhang Y."/>
            <person name="Obille A."/>
            <person name="Becker A."/>
            <person name="Abrahante J.E."/>
            <person name="Garbe J."/>
            <person name="Badalamenti J.P."/>
            <person name="Herman A."/>
            <person name="Mangelson H."/>
            <person name="Liachko I."/>
            <person name="Sullivan S."/>
            <person name="Sone E.D."/>
            <person name="Koren S."/>
            <person name="Silverstein K.A.T."/>
            <person name="Beckman K.B."/>
            <person name="Gohl D.M."/>
        </authorList>
    </citation>
    <scope>NUCLEOTIDE SEQUENCE</scope>
    <source>
        <strain evidence="1">Duluth1</strain>
        <tissue evidence="1">Whole animal</tissue>
    </source>
</reference>
<proteinExistence type="predicted"/>
<reference evidence="1" key="2">
    <citation type="submission" date="2020-11" db="EMBL/GenBank/DDBJ databases">
        <authorList>
            <person name="McCartney M.A."/>
            <person name="Auch B."/>
            <person name="Kono T."/>
            <person name="Mallez S."/>
            <person name="Becker A."/>
            <person name="Gohl D.M."/>
            <person name="Silverstein K.A.T."/>
            <person name="Koren S."/>
            <person name="Bechman K.B."/>
            <person name="Herman A."/>
            <person name="Abrahante J.E."/>
            <person name="Garbe J."/>
        </authorList>
    </citation>
    <scope>NUCLEOTIDE SEQUENCE</scope>
    <source>
        <strain evidence="1">Duluth1</strain>
        <tissue evidence="1">Whole animal</tissue>
    </source>
</reference>
<gene>
    <name evidence="1" type="ORF">DPMN_157486</name>
</gene>
<dbReference type="Proteomes" id="UP000828390">
    <property type="component" value="Unassembled WGS sequence"/>
</dbReference>
<evidence type="ECO:0000313" key="2">
    <source>
        <dbReference type="Proteomes" id="UP000828390"/>
    </source>
</evidence>
<sequence length="57" mass="6596">MQCDRDIHPGPFCQEYNVKISWLCKVEECPSELPNVDIKNGLVLELVHFESHQKLNA</sequence>